<organism evidence="1 2">
    <name type="scientific">Thiobacillus denitrificans</name>
    <dbReference type="NCBI Taxonomy" id="36861"/>
    <lineage>
        <taxon>Bacteria</taxon>
        <taxon>Pseudomonadati</taxon>
        <taxon>Pseudomonadota</taxon>
        <taxon>Betaproteobacteria</taxon>
        <taxon>Nitrosomonadales</taxon>
        <taxon>Thiobacillaceae</taxon>
        <taxon>Thiobacillus</taxon>
    </lineage>
</organism>
<dbReference type="EMBL" id="LDUG01000018">
    <property type="protein sequence ID" value="KVW96872.1"/>
    <property type="molecule type" value="Genomic_DNA"/>
</dbReference>
<gene>
    <name evidence="1" type="ORF">ABW22_05425</name>
</gene>
<evidence type="ECO:0000313" key="1">
    <source>
        <dbReference type="EMBL" id="KVW96872.1"/>
    </source>
</evidence>
<dbReference type="InterPro" id="IPR000415">
    <property type="entry name" value="Nitroreductase-like"/>
</dbReference>
<dbReference type="GO" id="GO:0016491">
    <property type="term" value="F:oxidoreductase activity"/>
    <property type="evidence" value="ECO:0007669"/>
    <property type="project" value="InterPro"/>
</dbReference>
<reference evidence="1 2" key="1">
    <citation type="journal article" date="2015" name="Appl. Environ. Microbiol.">
        <title>Aerobic and Anaerobic Thiosulfate Oxidation by a Cold-Adapted, Subglacial Chemoautotroph.</title>
        <authorList>
            <person name="Harrold Z.R."/>
            <person name="Skidmore M.L."/>
            <person name="Hamilton T.L."/>
            <person name="Desch L."/>
            <person name="Amada K."/>
            <person name="van Gelder W."/>
            <person name="Glover K."/>
            <person name="Roden E.E."/>
            <person name="Boyd E.S."/>
        </authorList>
    </citation>
    <scope>NUCLEOTIDE SEQUENCE [LARGE SCALE GENOMIC DNA]</scope>
    <source>
        <strain evidence="1 2">RG</strain>
    </source>
</reference>
<sequence>MQPIPQPMADILELARWAPSGDNSQPWRFEVFAGDRAVIHVHDTRSHCVYDFQGRATQLAVGALIETLHIAASSIGYRVTITSEAGAVPTHTKHNLGLQPDGAIKSDPLAASITRRCVQRRPLSFRSLTLDQRRALEDAAAPYTLRWLDTPGQRLEMARLLFISAKTRLIAPEAYEVHRAIIAWRSRYSDDRVPDQALGLDPLTLRLMQWVMRSWKRVRFFNRYLAGTYMPRLQLDLIPGLACAAHFALISTSSPRQPEDFVAAGRAMQRLWLTATHLGLQLQPEMTPLIFSWYHDSGTRFSQIEAVQRTLPAIRDRLAKVMGEDVPSHGVFMGRVGWGKQAASRSRRLPLDRLINR</sequence>
<proteinExistence type="predicted"/>
<keyword evidence="2" id="KW-1185">Reference proteome</keyword>
<accession>A0A125BCX5</accession>
<dbReference type="PATRIC" id="fig|36861.3.peg.547"/>
<dbReference type="Gene3D" id="3.40.109.10">
    <property type="entry name" value="NADH Oxidase"/>
    <property type="match status" value="2"/>
</dbReference>
<dbReference type="SUPFAM" id="SSF55469">
    <property type="entry name" value="FMN-dependent nitroreductase-like"/>
    <property type="match status" value="1"/>
</dbReference>
<protein>
    <submittedName>
        <fullName evidence="1">Molybdopterin biosynthesis protein MoeY</fullName>
    </submittedName>
</protein>
<name>A0A125BCX5_THIDE</name>
<dbReference type="OrthoDB" id="272552at2"/>
<dbReference type="AlphaFoldDB" id="A0A125BCX5"/>
<comment type="caution">
    <text evidence="1">The sequence shown here is derived from an EMBL/GenBank/DDBJ whole genome shotgun (WGS) entry which is preliminary data.</text>
</comment>
<dbReference type="Proteomes" id="UP000064243">
    <property type="component" value="Unassembled WGS sequence"/>
</dbReference>
<evidence type="ECO:0000313" key="2">
    <source>
        <dbReference type="Proteomes" id="UP000064243"/>
    </source>
</evidence>